<dbReference type="AlphaFoldDB" id="A0AAW0FLH3"/>
<dbReference type="Pfam" id="PF11055">
    <property type="entry name" value="Gsf2"/>
    <property type="match status" value="1"/>
</dbReference>
<dbReference type="EMBL" id="JASBNA010000086">
    <property type="protein sequence ID" value="KAK7677545.1"/>
    <property type="molecule type" value="Genomic_DNA"/>
</dbReference>
<proteinExistence type="predicted"/>
<keyword evidence="2" id="KW-1185">Reference proteome</keyword>
<dbReference type="Proteomes" id="UP001385951">
    <property type="component" value="Unassembled WGS sequence"/>
</dbReference>
<accession>A0AAW0FLH3</accession>
<dbReference type="InterPro" id="IPR022757">
    <property type="entry name" value="Gsf2"/>
</dbReference>
<evidence type="ECO:0000313" key="1">
    <source>
        <dbReference type="EMBL" id="KAK7677545.1"/>
    </source>
</evidence>
<comment type="caution">
    <text evidence="1">The sequence shown here is derived from an EMBL/GenBank/DDBJ whole genome shotgun (WGS) entry which is preliminary data.</text>
</comment>
<sequence>MLPTAKMAEEKIIDDVIEVEDTGYVETYIRFNDDLEKDYCFQVKTSDSFKDLFKIFKTLPIALRPNLFYNSLPLGFYVSTAPGYLTEDGGLLFSYETSEERFRRKVGNSDKLFKLHRAPVQAAVTKEQLLDIGWTGTRRACPDEYKDFYRDYKIKEHGGMIPAHQAGVFDKLKNLGVFLGLGEGFNTPLDNKSTIKDLLSEENEKFTLNYQYFAQLGEFFQNYTNEHESNLIEAIKQFRRYGILHSNDTIAKIVKNRKSRGDSRV</sequence>
<gene>
    <name evidence="1" type="ORF">QCA50_019453</name>
</gene>
<protein>
    <submittedName>
        <fullName evidence="1">Uncharacterized protein</fullName>
    </submittedName>
</protein>
<reference evidence="1 2" key="1">
    <citation type="submission" date="2022-09" db="EMBL/GenBank/DDBJ databases">
        <authorList>
            <person name="Palmer J.M."/>
        </authorList>
    </citation>
    <scope>NUCLEOTIDE SEQUENCE [LARGE SCALE GENOMIC DNA]</scope>
    <source>
        <strain evidence="1 2">DSM 7382</strain>
    </source>
</reference>
<organism evidence="1 2">
    <name type="scientific">Cerrena zonata</name>
    <dbReference type="NCBI Taxonomy" id="2478898"/>
    <lineage>
        <taxon>Eukaryota</taxon>
        <taxon>Fungi</taxon>
        <taxon>Dikarya</taxon>
        <taxon>Basidiomycota</taxon>
        <taxon>Agaricomycotina</taxon>
        <taxon>Agaricomycetes</taxon>
        <taxon>Polyporales</taxon>
        <taxon>Cerrenaceae</taxon>
        <taxon>Cerrena</taxon>
    </lineage>
</organism>
<evidence type="ECO:0000313" key="2">
    <source>
        <dbReference type="Proteomes" id="UP001385951"/>
    </source>
</evidence>
<name>A0AAW0FLH3_9APHY</name>